<reference evidence="1 2" key="1">
    <citation type="submission" date="2014-06" db="EMBL/GenBank/DDBJ databases">
        <title>Evolutionary Origins and Diversification of the Mycorrhizal Mutualists.</title>
        <authorList>
            <consortium name="DOE Joint Genome Institute"/>
            <consortium name="Mycorrhizal Genomics Consortium"/>
            <person name="Kohler A."/>
            <person name="Kuo A."/>
            <person name="Nagy L.G."/>
            <person name="Floudas D."/>
            <person name="Copeland A."/>
            <person name="Barry K.W."/>
            <person name="Cichocki N."/>
            <person name="Veneault-Fourrey C."/>
            <person name="LaButti K."/>
            <person name="Lindquist E.A."/>
            <person name="Lipzen A."/>
            <person name="Lundell T."/>
            <person name="Morin E."/>
            <person name="Murat C."/>
            <person name="Riley R."/>
            <person name="Ohm R."/>
            <person name="Sun H."/>
            <person name="Tunlid A."/>
            <person name="Henrissat B."/>
            <person name="Grigoriev I.V."/>
            <person name="Hibbett D.S."/>
            <person name="Martin F."/>
        </authorList>
    </citation>
    <scope>NUCLEOTIDE SEQUENCE [LARGE SCALE GENOMIC DNA]</scope>
    <source>
        <strain evidence="1 2">SS14</strain>
    </source>
</reference>
<dbReference type="InterPro" id="IPR032675">
    <property type="entry name" value="LRR_dom_sf"/>
</dbReference>
<evidence type="ECO:0000313" key="2">
    <source>
        <dbReference type="Proteomes" id="UP000054279"/>
    </source>
</evidence>
<dbReference type="Gene3D" id="3.80.10.10">
    <property type="entry name" value="Ribonuclease Inhibitor"/>
    <property type="match status" value="1"/>
</dbReference>
<dbReference type="Proteomes" id="UP000054279">
    <property type="component" value="Unassembled WGS sequence"/>
</dbReference>
<dbReference type="AlphaFoldDB" id="A0A0C9UV64"/>
<dbReference type="HOGENOM" id="CLU_866451_0_0_1"/>
<name>A0A0C9UV64_SPHS4</name>
<proteinExistence type="predicted"/>
<dbReference type="EMBL" id="KN837217">
    <property type="protein sequence ID" value="KIJ33152.1"/>
    <property type="molecule type" value="Genomic_DNA"/>
</dbReference>
<dbReference type="SUPFAM" id="SSF52047">
    <property type="entry name" value="RNI-like"/>
    <property type="match status" value="1"/>
</dbReference>
<evidence type="ECO:0000313" key="1">
    <source>
        <dbReference type="EMBL" id="KIJ33152.1"/>
    </source>
</evidence>
<protein>
    <submittedName>
        <fullName evidence="1">Uncharacterized protein</fullName>
    </submittedName>
</protein>
<gene>
    <name evidence="1" type="ORF">M422DRAFT_52580</name>
</gene>
<sequence>MQGANDNRIIPSMFAALLADPREVRNSPHLLLDALKKLNRLIEFNFDTTVDKLDDDAMLDEIISAVATAPFRLQHLSLWYQHIMTHRNLPDRKTPHVTPHLKSLTGLLLEHCDCSNCYPNPFYIALVSTPNLILRDVYLNIPRGTIPGIGDGSLEMSELLGRTHWPQLQRITLFYKDNLRTESQIEGLRAFLMHHTTLQVVCLPGGLLPNLPDDAITLPSLQSLMFGRRGMKETYRIPQRIAGNIRHFIVRIEGEGMLDALKDMKELRSCQISNVSNIAKLHDFSPFLERLLYTPSEESYDRAWNQPLKKIDPEIKKEFYG</sequence>
<organism evidence="1 2">
    <name type="scientific">Sphaerobolus stellatus (strain SS14)</name>
    <dbReference type="NCBI Taxonomy" id="990650"/>
    <lineage>
        <taxon>Eukaryota</taxon>
        <taxon>Fungi</taxon>
        <taxon>Dikarya</taxon>
        <taxon>Basidiomycota</taxon>
        <taxon>Agaricomycotina</taxon>
        <taxon>Agaricomycetes</taxon>
        <taxon>Phallomycetidae</taxon>
        <taxon>Geastrales</taxon>
        <taxon>Sphaerobolaceae</taxon>
        <taxon>Sphaerobolus</taxon>
    </lineage>
</organism>
<accession>A0A0C9UV64</accession>
<keyword evidence="2" id="KW-1185">Reference proteome</keyword>